<dbReference type="GO" id="GO:0006355">
    <property type="term" value="P:regulation of DNA-templated transcription"/>
    <property type="evidence" value="ECO:0007669"/>
    <property type="project" value="InterPro"/>
</dbReference>
<evidence type="ECO:0000313" key="4">
    <source>
        <dbReference type="EMBL" id="JAS08695.1"/>
    </source>
</evidence>
<name>A0A1B6C619_9HEMI</name>
<protein>
    <recommendedName>
        <fullName evidence="3">Set2 Rpb1 interacting domain-containing protein</fullName>
    </recommendedName>
</protein>
<accession>A0A1B6C619</accession>
<evidence type="ECO:0000256" key="1">
    <source>
        <dbReference type="ARBA" id="ARBA00004123"/>
    </source>
</evidence>
<feature type="non-terminal residue" evidence="4">
    <location>
        <position position="1"/>
    </location>
</feature>
<dbReference type="EMBL" id="GEDC01028603">
    <property type="protein sequence ID" value="JAS08695.1"/>
    <property type="molecule type" value="Transcribed_RNA"/>
</dbReference>
<comment type="subcellular location">
    <subcellularLocation>
        <location evidence="1">Nucleus</location>
    </subcellularLocation>
</comment>
<dbReference type="Pfam" id="PF08236">
    <property type="entry name" value="SRI"/>
    <property type="match status" value="1"/>
</dbReference>
<proteinExistence type="predicted"/>
<dbReference type="GO" id="GO:0005694">
    <property type="term" value="C:chromosome"/>
    <property type="evidence" value="ECO:0007669"/>
    <property type="project" value="InterPro"/>
</dbReference>
<dbReference type="InterPro" id="IPR013257">
    <property type="entry name" value="SRI"/>
</dbReference>
<keyword evidence="2" id="KW-0539">Nucleus</keyword>
<reference evidence="4" key="1">
    <citation type="submission" date="2015-12" db="EMBL/GenBank/DDBJ databases">
        <title>De novo transcriptome assembly of four potential Pierce s Disease insect vectors from Arizona vineyards.</title>
        <authorList>
            <person name="Tassone E.E."/>
        </authorList>
    </citation>
    <scope>NUCLEOTIDE SEQUENCE</scope>
</reference>
<sequence length="275" mass="31702">INKNKQILNSNMNMIPVSNLLSDLNAQEINFDNKQNLCTFPNKTGLLLNDTLHNDILEDLQSEFSTEKKIFIKTNFIENPMNKNNNITLDCKNIKNLKRKINIVKDINSTKNKIFKKSIDLDARLSAMGLLSDNYKDEISIDVKKKSNWHLECIAQSCNLSKIMLSFSMKKKKKILNKFKVLFGIPYDHDTELSDENIKVCRKRIASVVVAELTPLYQEKRIGSRHLFKYLAKHATDALLKKSYAPESCDIRKLVQDIFMEQKDIESGADIFNLI</sequence>
<gene>
    <name evidence="4" type="ORF">g.29875</name>
</gene>
<evidence type="ECO:0000259" key="3">
    <source>
        <dbReference type="Pfam" id="PF08236"/>
    </source>
</evidence>
<evidence type="ECO:0000256" key="2">
    <source>
        <dbReference type="ARBA" id="ARBA00023242"/>
    </source>
</evidence>
<dbReference type="AlphaFoldDB" id="A0A1B6C619"/>
<organism evidence="4">
    <name type="scientific">Clastoptera arizonana</name>
    <name type="common">Arizona spittle bug</name>
    <dbReference type="NCBI Taxonomy" id="38151"/>
    <lineage>
        <taxon>Eukaryota</taxon>
        <taxon>Metazoa</taxon>
        <taxon>Ecdysozoa</taxon>
        <taxon>Arthropoda</taxon>
        <taxon>Hexapoda</taxon>
        <taxon>Insecta</taxon>
        <taxon>Pterygota</taxon>
        <taxon>Neoptera</taxon>
        <taxon>Paraneoptera</taxon>
        <taxon>Hemiptera</taxon>
        <taxon>Auchenorrhyncha</taxon>
        <taxon>Cercopoidea</taxon>
        <taxon>Clastopteridae</taxon>
        <taxon>Clastoptera</taxon>
    </lineage>
</organism>
<feature type="domain" description="Set2 Rpb1 interacting" evidence="3">
    <location>
        <begin position="202"/>
        <end position="244"/>
    </location>
</feature>